<evidence type="ECO:0000259" key="7">
    <source>
        <dbReference type="PROSITE" id="PS50862"/>
    </source>
</evidence>
<evidence type="ECO:0000256" key="1">
    <source>
        <dbReference type="ARBA" id="ARBA00022598"/>
    </source>
</evidence>
<gene>
    <name evidence="8" type="ORF">F4562_003964</name>
</gene>
<evidence type="ECO:0000256" key="4">
    <source>
        <dbReference type="ARBA" id="ARBA00022917"/>
    </source>
</evidence>
<feature type="domain" description="Aminoacyl-transfer RNA synthetases class-II family profile" evidence="7">
    <location>
        <begin position="1"/>
        <end position="301"/>
    </location>
</feature>
<evidence type="ECO:0000256" key="3">
    <source>
        <dbReference type="ARBA" id="ARBA00022840"/>
    </source>
</evidence>
<dbReference type="AlphaFoldDB" id="A0A7W9MH91"/>
<dbReference type="InterPro" id="IPR041616">
    <property type="entry name" value="PheRS_beta_core"/>
</dbReference>
<evidence type="ECO:0000256" key="5">
    <source>
        <dbReference type="ARBA" id="ARBA00023146"/>
    </source>
</evidence>
<accession>A0A7W9MH91</accession>
<protein>
    <submittedName>
        <fullName evidence="8">Phenylalanyl-tRNA synthetase alpha subunit</fullName>
    </submittedName>
</protein>
<sequence>MTEVITDVLAGLGYRAVAGPEVETEWFSFDALNMDERHAARAPDRTFHVADPAAPGRRSGLVLRACTAPAQVRAMLGGAPPLRVVCTGRVFRPGPADATHSPVFNQVGGLAVDEGLTMADLTRTLDLFAAAVFGEGTPTRLRPHRSARTDPSAGVDVACVVCGVSGRTAGDATGNGTPDDARGTLPANPRESAPGSRRKGIPGSLPANPTEGAPGGAPVTPCGTCGGGGWIGWGGCGMVHPQVLAACGIDPHRYGAFTFGMGVERTLMLRHGLKDMRDVVGGDIRFALALDEFPPRSVRSPARAAVTAVGGRDDVSALLRQAVPNARAVPEAETIPGPRTFPEADRPRSLRTRVGHALAEAGYVETPGPPFVGDAAWDALGLPPGDPRRTALRLVNPLDPRQPALRTTLLPALLSALALNLRRGSRDPALFEQGTVFLPLPGAGAPPSPPAGRRPTDDQLDALEAALPAQPHHLAVVLTGESAWADAADAARTAAHVMGAHLTARPAEYVPWLPGRCVELLIGETVLGHAGELHPNAARTLGLPAETGTMEIDLTVMERLTGREPL</sequence>
<feature type="region of interest" description="Disordered" evidence="6">
    <location>
        <begin position="170"/>
        <end position="215"/>
    </location>
</feature>
<keyword evidence="9" id="KW-1185">Reference proteome</keyword>
<evidence type="ECO:0000313" key="8">
    <source>
        <dbReference type="EMBL" id="MBB5820902.1"/>
    </source>
</evidence>
<dbReference type="GO" id="GO:0006412">
    <property type="term" value="P:translation"/>
    <property type="evidence" value="ECO:0007669"/>
    <property type="project" value="UniProtKB-KW"/>
</dbReference>
<keyword evidence="3" id="KW-0067">ATP-binding</keyword>
<keyword evidence="2" id="KW-0547">Nucleotide-binding</keyword>
<keyword evidence="4" id="KW-0648">Protein biosynthesis</keyword>
<dbReference type="SUPFAM" id="SSF55681">
    <property type="entry name" value="Class II aaRS and biotin synthetases"/>
    <property type="match status" value="2"/>
</dbReference>
<comment type="caution">
    <text evidence="8">The sequence shown here is derived from an EMBL/GenBank/DDBJ whole genome shotgun (WGS) entry which is preliminary data.</text>
</comment>
<name>A0A7W9MH91_9ACTN</name>
<evidence type="ECO:0000256" key="6">
    <source>
        <dbReference type="SAM" id="MobiDB-lite"/>
    </source>
</evidence>
<dbReference type="InterPro" id="IPR002319">
    <property type="entry name" value="Phenylalanyl-tRNA_Synthase"/>
</dbReference>
<dbReference type="InterPro" id="IPR045864">
    <property type="entry name" value="aa-tRNA-synth_II/BPL/LPL"/>
</dbReference>
<dbReference type="Pfam" id="PF17759">
    <property type="entry name" value="tRNA_synthFbeta"/>
    <property type="match status" value="1"/>
</dbReference>
<proteinExistence type="predicted"/>
<dbReference type="GO" id="GO:0000049">
    <property type="term" value="F:tRNA binding"/>
    <property type="evidence" value="ECO:0007669"/>
    <property type="project" value="InterPro"/>
</dbReference>
<dbReference type="GO" id="GO:0005524">
    <property type="term" value="F:ATP binding"/>
    <property type="evidence" value="ECO:0007669"/>
    <property type="project" value="UniProtKB-KW"/>
</dbReference>
<dbReference type="GO" id="GO:0004812">
    <property type="term" value="F:aminoacyl-tRNA ligase activity"/>
    <property type="evidence" value="ECO:0007669"/>
    <property type="project" value="UniProtKB-KW"/>
</dbReference>
<evidence type="ECO:0000256" key="2">
    <source>
        <dbReference type="ARBA" id="ARBA00022741"/>
    </source>
</evidence>
<dbReference type="Pfam" id="PF01409">
    <property type="entry name" value="tRNA-synt_2d"/>
    <property type="match status" value="1"/>
</dbReference>
<evidence type="ECO:0000313" key="9">
    <source>
        <dbReference type="Proteomes" id="UP000540685"/>
    </source>
</evidence>
<keyword evidence="1" id="KW-0436">Ligase</keyword>
<dbReference type="GO" id="GO:0043039">
    <property type="term" value="P:tRNA aminoacylation"/>
    <property type="evidence" value="ECO:0007669"/>
    <property type="project" value="InterPro"/>
</dbReference>
<dbReference type="Gene3D" id="3.30.930.10">
    <property type="entry name" value="Bira Bifunctional Protein, Domain 2"/>
    <property type="match status" value="2"/>
</dbReference>
<dbReference type="EMBL" id="JACHMP010000001">
    <property type="protein sequence ID" value="MBB5820902.1"/>
    <property type="molecule type" value="Genomic_DNA"/>
</dbReference>
<keyword evidence="5 8" id="KW-0030">Aminoacyl-tRNA synthetase</keyword>
<dbReference type="PROSITE" id="PS50862">
    <property type="entry name" value="AA_TRNA_LIGASE_II"/>
    <property type="match status" value="1"/>
</dbReference>
<dbReference type="InterPro" id="IPR006195">
    <property type="entry name" value="aa-tRNA-synth_II"/>
</dbReference>
<organism evidence="8 9">
    <name type="scientific">Streptosporangium becharense</name>
    <dbReference type="NCBI Taxonomy" id="1816182"/>
    <lineage>
        <taxon>Bacteria</taxon>
        <taxon>Bacillati</taxon>
        <taxon>Actinomycetota</taxon>
        <taxon>Actinomycetes</taxon>
        <taxon>Streptosporangiales</taxon>
        <taxon>Streptosporangiaceae</taxon>
        <taxon>Streptosporangium</taxon>
    </lineage>
</organism>
<reference evidence="8 9" key="1">
    <citation type="submission" date="2020-08" db="EMBL/GenBank/DDBJ databases">
        <title>Sequencing the genomes of 1000 actinobacteria strains.</title>
        <authorList>
            <person name="Klenk H.-P."/>
        </authorList>
    </citation>
    <scope>NUCLEOTIDE SEQUENCE [LARGE SCALE GENOMIC DNA]</scope>
    <source>
        <strain evidence="8 9">DSM 46887</strain>
    </source>
</reference>
<feature type="region of interest" description="Disordered" evidence="6">
    <location>
        <begin position="329"/>
        <end position="349"/>
    </location>
</feature>
<dbReference type="Proteomes" id="UP000540685">
    <property type="component" value="Unassembled WGS sequence"/>
</dbReference>